<dbReference type="Pfam" id="PF06221">
    <property type="entry name" value="zf-C2HC5"/>
    <property type="match status" value="1"/>
</dbReference>
<dbReference type="GO" id="GO:0008270">
    <property type="term" value="F:zinc ion binding"/>
    <property type="evidence" value="ECO:0007669"/>
    <property type="project" value="InterPro"/>
</dbReference>
<dbReference type="Proteomes" id="UP000565441">
    <property type="component" value="Unassembled WGS sequence"/>
</dbReference>
<dbReference type="EMBL" id="JAACJP010000006">
    <property type="protein sequence ID" value="KAF5383746.1"/>
    <property type="molecule type" value="Genomic_DNA"/>
</dbReference>
<protein>
    <recommendedName>
        <fullName evidence="2">TRIP4/RQT4 C2HC5-type zinc finger domain-containing protein</fullName>
    </recommendedName>
</protein>
<sequence>MAPNAEEMSPACPTEELRSKGGLTSLNLFFLAVLPCPVARVCLGGGQLSPWRSDGTWGGSGIWNGRGGGPGEGGRYNGTPCQSYRRLCADYDELREQFYARENECKELRGQLEAHDKEVEGRKRKRSCNDDGETTASYEAGPTSSRLSPVSQLPARMPVDYDDTDASQGDYMDLDVGTYPTPVEAYGVSAPVGVQTTMPAIWRPAPVNLVAPLGPIDHIRLPGGAHLSTVDHTLRFGKRAQRAAENERMGLPPPRMGMSTGDRGMPTSSEQLQAWIAAASIEGNEFALQRMKAFVAVCHQIADANRTEVMRSAMTQWRLPTWAKAKQVATTTAKYAVGKGPKPVKVPNPNYGDPAENWAAWLYRNRATIVNNGRPQYPGTVVGHEGVSLTHIRGMNIVMPRAPKPCELMGTVNLYRNTLQLLGRSVVEVETVERFSQPLDNAMIEDIAAFFAQQGVSVERFVDAQPFGMEWLRDYQGVVSCFVVVHSTYRPSSSIILEPTARVLKTTAEHATFFHLFLKEPDPATIPSATRQEARARTLRAEICAAFGQADTGSESLSPLFRSVTPYRAIHNNLSPLFYSPLSELPSPTPTDQTPTHEPTDRTNSDLDPFASELPTTDQGILLHPRIHQTPWTKKAPSSFLSDRLRPKPTPTPSRPKNSQTPPEPAPPQSKALRTLNALRSSLQDASSSTTPDPTGGCFCQACAHPLSPYVSICTARGLPLCNLAAPAHPCPSCSEPLLTPARRTALITRIDTEITDITLKEQQARERAEQERRAVVGAFPTLSSAPSHSQTQSQSQSPSPNPNPSQQPKTHKVLSLNSKTKRAVLTTTTTMPRTSASSTPAASRPASLQPTREPRPGGVDSGKGKAKADAVHVSPRRPYENLAGGGAVYVPPSRMGDDDEADGEGKSGGGGGGGGGRQKRGRGGKGKGKEGGGGGEGKESAGPSQGGRG</sequence>
<gene>
    <name evidence="3" type="ORF">D9615_003754</name>
</gene>
<evidence type="ECO:0000313" key="3">
    <source>
        <dbReference type="EMBL" id="KAF5383746.1"/>
    </source>
</evidence>
<feature type="compositionally biased region" description="Low complexity" evidence="1">
    <location>
        <begin position="827"/>
        <end position="848"/>
    </location>
</feature>
<dbReference type="GO" id="GO:0005634">
    <property type="term" value="C:nucleus"/>
    <property type="evidence" value="ECO:0007669"/>
    <property type="project" value="InterPro"/>
</dbReference>
<name>A0A8H5HHR2_9AGAR</name>
<dbReference type="OrthoDB" id="338816at2759"/>
<proteinExistence type="predicted"/>
<feature type="region of interest" description="Disordered" evidence="1">
    <location>
        <begin position="242"/>
        <end position="266"/>
    </location>
</feature>
<dbReference type="GO" id="GO:0072344">
    <property type="term" value="P:rescue of stalled ribosome"/>
    <property type="evidence" value="ECO:0007669"/>
    <property type="project" value="InterPro"/>
</dbReference>
<feature type="compositionally biased region" description="Polar residues" evidence="1">
    <location>
        <begin position="134"/>
        <end position="151"/>
    </location>
</feature>
<feature type="compositionally biased region" description="Basic residues" evidence="1">
    <location>
        <begin position="918"/>
        <end position="927"/>
    </location>
</feature>
<dbReference type="AlphaFoldDB" id="A0A8H5HHR2"/>
<feature type="region of interest" description="Disordered" evidence="1">
    <location>
        <begin position="782"/>
        <end position="950"/>
    </location>
</feature>
<evidence type="ECO:0000256" key="1">
    <source>
        <dbReference type="SAM" id="MobiDB-lite"/>
    </source>
</evidence>
<organism evidence="3 4">
    <name type="scientific">Tricholomella constricta</name>
    <dbReference type="NCBI Taxonomy" id="117010"/>
    <lineage>
        <taxon>Eukaryota</taxon>
        <taxon>Fungi</taxon>
        <taxon>Dikarya</taxon>
        <taxon>Basidiomycota</taxon>
        <taxon>Agaricomycotina</taxon>
        <taxon>Agaricomycetes</taxon>
        <taxon>Agaricomycetidae</taxon>
        <taxon>Agaricales</taxon>
        <taxon>Tricholomatineae</taxon>
        <taxon>Lyophyllaceae</taxon>
        <taxon>Tricholomella</taxon>
    </lineage>
</organism>
<feature type="region of interest" description="Disordered" evidence="1">
    <location>
        <begin position="581"/>
        <end position="670"/>
    </location>
</feature>
<feature type="domain" description="TRIP4/RQT4 C2HC5-type zinc finger" evidence="2">
    <location>
        <begin position="697"/>
        <end position="748"/>
    </location>
</feature>
<dbReference type="GO" id="GO:0180022">
    <property type="term" value="C:RQC-trigger complex"/>
    <property type="evidence" value="ECO:0007669"/>
    <property type="project" value="InterPro"/>
</dbReference>
<feature type="compositionally biased region" description="Gly residues" evidence="1">
    <location>
        <begin position="907"/>
        <end position="917"/>
    </location>
</feature>
<evidence type="ECO:0000313" key="4">
    <source>
        <dbReference type="Proteomes" id="UP000565441"/>
    </source>
</evidence>
<feature type="region of interest" description="Disordered" evidence="1">
    <location>
        <begin position="116"/>
        <end position="151"/>
    </location>
</feature>
<accession>A0A8H5HHR2</accession>
<reference evidence="3 4" key="1">
    <citation type="journal article" date="2020" name="ISME J.">
        <title>Uncovering the hidden diversity of litter-decomposition mechanisms in mushroom-forming fungi.</title>
        <authorList>
            <person name="Floudas D."/>
            <person name="Bentzer J."/>
            <person name="Ahren D."/>
            <person name="Johansson T."/>
            <person name="Persson P."/>
            <person name="Tunlid A."/>
        </authorList>
    </citation>
    <scope>NUCLEOTIDE SEQUENCE [LARGE SCALE GENOMIC DNA]</scope>
    <source>
        <strain evidence="3 4">CBS 661.87</strain>
    </source>
</reference>
<feature type="compositionally biased region" description="Low complexity" evidence="1">
    <location>
        <begin position="784"/>
        <end position="799"/>
    </location>
</feature>
<evidence type="ECO:0000259" key="2">
    <source>
        <dbReference type="Pfam" id="PF06221"/>
    </source>
</evidence>
<dbReference type="InterPro" id="IPR009349">
    <property type="entry name" value="TRIP4/RQT4_C2HC5_Znf"/>
</dbReference>
<keyword evidence="4" id="KW-1185">Reference proteome</keyword>
<comment type="caution">
    <text evidence="3">The sequence shown here is derived from an EMBL/GenBank/DDBJ whole genome shotgun (WGS) entry which is preliminary data.</text>
</comment>